<keyword evidence="3" id="KW-1185">Reference proteome</keyword>
<feature type="compositionally biased region" description="Basic and acidic residues" evidence="1">
    <location>
        <begin position="9"/>
        <end position="20"/>
    </location>
</feature>
<dbReference type="HOGENOM" id="CLU_1825984_0_0_1"/>
<gene>
    <name evidence="2" type="ORF">PICST_32413</name>
</gene>
<proteinExistence type="predicted"/>
<evidence type="ECO:0000313" key="3">
    <source>
        <dbReference type="Proteomes" id="UP000002258"/>
    </source>
</evidence>
<dbReference type="InParanoid" id="A3LWB5"/>
<feature type="region of interest" description="Disordered" evidence="1">
    <location>
        <begin position="41"/>
        <end position="104"/>
    </location>
</feature>
<name>A3LWB5_PICST</name>
<sequence length="141" mass="15593">MTQFSSINKRKESQDKDSLDRSIIGANQTIINSKLKIAKINNANSSNVNSKKQVRLPSASPTTELSSNDSSQKPGFNKKTSKRGKSANDVSESAKGNELSYSSDMENNFDEFYNKVILKIVQENEGVDSLIQALKSFKLDL</sequence>
<feature type="compositionally biased region" description="Low complexity" evidence="1">
    <location>
        <begin position="41"/>
        <end position="51"/>
    </location>
</feature>
<organism evidence="2 3">
    <name type="scientific">Scheffersomyces stipitis (strain ATCC 58785 / CBS 6054 / NBRC 10063 / NRRL Y-11545)</name>
    <name type="common">Yeast</name>
    <name type="synonym">Pichia stipitis</name>
    <dbReference type="NCBI Taxonomy" id="322104"/>
    <lineage>
        <taxon>Eukaryota</taxon>
        <taxon>Fungi</taxon>
        <taxon>Dikarya</taxon>
        <taxon>Ascomycota</taxon>
        <taxon>Saccharomycotina</taxon>
        <taxon>Pichiomycetes</taxon>
        <taxon>Debaryomycetaceae</taxon>
        <taxon>Scheffersomyces</taxon>
    </lineage>
</organism>
<dbReference type="Proteomes" id="UP000002258">
    <property type="component" value="Chromosome 5"/>
</dbReference>
<reference evidence="2 3" key="1">
    <citation type="journal article" date="2007" name="Nat. Biotechnol.">
        <title>Genome sequence of the lignocellulose-bioconverting and xylose-fermenting yeast Pichia stipitis.</title>
        <authorList>
            <person name="Jeffries T.W."/>
            <person name="Grigoriev I.V."/>
            <person name="Grimwood J."/>
            <person name="Laplaza J.M."/>
            <person name="Aerts A."/>
            <person name="Salamov A."/>
            <person name="Schmutz J."/>
            <person name="Lindquist E."/>
            <person name="Dehal P."/>
            <person name="Shapiro H."/>
            <person name="Jin Y.S."/>
            <person name="Passoth V."/>
            <person name="Richardson P.M."/>
        </authorList>
    </citation>
    <scope>NUCLEOTIDE SEQUENCE [LARGE SCALE GENOMIC DNA]</scope>
    <source>
        <strain evidence="3">ATCC 58785 / CBS 6054 / NBRC 10063 / NRRL Y-11545</strain>
    </source>
</reference>
<protein>
    <submittedName>
        <fullName evidence="2">Uncharacterized protein</fullName>
    </submittedName>
</protein>
<accession>A3LWB5</accession>
<feature type="region of interest" description="Disordered" evidence="1">
    <location>
        <begin position="1"/>
        <end position="23"/>
    </location>
</feature>
<dbReference type="AlphaFoldDB" id="A3LWB5"/>
<dbReference type="EMBL" id="CP000499">
    <property type="protein sequence ID" value="ABN67253.2"/>
    <property type="molecule type" value="Genomic_DNA"/>
</dbReference>
<evidence type="ECO:0000256" key="1">
    <source>
        <dbReference type="SAM" id="MobiDB-lite"/>
    </source>
</evidence>
<dbReference type="RefSeq" id="XP_001385282.2">
    <property type="nucleotide sequence ID" value="XM_001385245.1"/>
</dbReference>
<evidence type="ECO:0000313" key="2">
    <source>
        <dbReference type="EMBL" id="ABN67253.2"/>
    </source>
</evidence>
<dbReference type="GeneID" id="4839432"/>
<dbReference type="KEGG" id="pic:PICST_32413"/>
<feature type="compositionally biased region" description="Polar residues" evidence="1">
    <location>
        <begin position="59"/>
        <end position="74"/>
    </location>
</feature>